<dbReference type="InterPro" id="IPR015422">
    <property type="entry name" value="PyrdxlP-dep_Trfase_small"/>
</dbReference>
<dbReference type="Pfam" id="PF00202">
    <property type="entry name" value="Aminotran_3"/>
    <property type="match status" value="1"/>
</dbReference>
<reference evidence="6" key="1">
    <citation type="submission" date="2023-05" db="EMBL/GenBank/DDBJ databases">
        <title>Sedimentitalea sp. nov. JM2-8.</title>
        <authorList>
            <person name="Huang J."/>
        </authorList>
    </citation>
    <scope>NUCLEOTIDE SEQUENCE [LARGE SCALE GENOMIC DNA]</scope>
    <source>
        <strain evidence="6">KHS03</strain>
    </source>
</reference>
<evidence type="ECO:0000256" key="4">
    <source>
        <dbReference type="RuleBase" id="RU003560"/>
    </source>
</evidence>
<gene>
    <name evidence="5" type="ORF">QO231_02570</name>
</gene>
<evidence type="ECO:0000313" key="5">
    <source>
        <dbReference type="EMBL" id="MDU9002735.1"/>
    </source>
</evidence>
<dbReference type="NCBIfam" id="NF005685">
    <property type="entry name" value="PRK07483.1"/>
    <property type="match status" value="1"/>
</dbReference>
<keyword evidence="5" id="KW-0032">Aminotransferase</keyword>
<dbReference type="EMBL" id="JASMWN010000001">
    <property type="protein sequence ID" value="MDU9002735.1"/>
    <property type="molecule type" value="Genomic_DNA"/>
</dbReference>
<dbReference type="SUPFAM" id="SSF53383">
    <property type="entry name" value="PLP-dependent transferases"/>
    <property type="match status" value="1"/>
</dbReference>
<dbReference type="PANTHER" id="PTHR43094">
    <property type="entry name" value="AMINOTRANSFERASE"/>
    <property type="match status" value="1"/>
</dbReference>
<dbReference type="RefSeq" id="WP_316772975.1">
    <property type="nucleotide sequence ID" value="NZ_JASMWN010000001.1"/>
</dbReference>
<sequence length="439" mass="46844">MSHVFPRHSKLNPPTAVAGEGCYLIDSSGKRYLDGSGGAAVSCLGHGDAEVTAAIKAQLDKLAFAHTGFFTSEPAEALADLLIANAPGDLDRVYFVSGGSEATEAAIKLARQYWVEKGEPQRGRLIARKQSYHGNTIGALSAGGNEWRRAQFAPLLLDVSHIDPCYEYRLRQDGESAEDYGLRAANALEEELLRVGPDTVMAFMAEPVVGATAGALAAAPGYFKRIREICDKYGVLLILDEVMCGMGRTGTLFACEQDGVAPDIACIAKGLGAGYQPIGAMLCTSEIYDTIADGTGFFQHGHTYIGHPVAAAGGLAVVTAILNRGLLPRVQEQGDKLHQRLVDRFGQHPHIGDLRGRGLFRGIEIVENRETKAPFDPSRGVAGKIKKAAFAAGLVCYPMSGTIDGRQGDHILLAPPFIINDDQLDELTDKVEQAISAVI</sequence>
<dbReference type="CDD" id="cd00610">
    <property type="entry name" value="OAT_like"/>
    <property type="match status" value="1"/>
</dbReference>
<dbReference type="Gene3D" id="3.40.640.10">
    <property type="entry name" value="Type I PLP-dependent aspartate aminotransferase-like (Major domain)"/>
    <property type="match status" value="1"/>
</dbReference>
<name>A0ABU3V996_9RHOB</name>
<keyword evidence="6" id="KW-1185">Reference proteome</keyword>
<keyword evidence="3 4" id="KW-0663">Pyridoxal phosphate</keyword>
<accession>A0ABU3V996</accession>
<comment type="cofactor">
    <cofactor evidence="1">
        <name>pyridoxal 5'-phosphate</name>
        <dbReference type="ChEBI" id="CHEBI:597326"/>
    </cofactor>
</comment>
<comment type="similarity">
    <text evidence="2 4">Belongs to the class-III pyridoxal-phosphate-dependent aminotransferase family.</text>
</comment>
<evidence type="ECO:0000256" key="1">
    <source>
        <dbReference type="ARBA" id="ARBA00001933"/>
    </source>
</evidence>
<dbReference type="GO" id="GO:0008483">
    <property type="term" value="F:transaminase activity"/>
    <property type="evidence" value="ECO:0007669"/>
    <property type="project" value="UniProtKB-KW"/>
</dbReference>
<dbReference type="PROSITE" id="PS00600">
    <property type="entry name" value="AA_TRANSFER_CLASS_3"/>
    <property type="match status" value="1"/>
</dbReference>
<evidence type="ECO:0000256" key="3">
    <source>
        <dbReference type="ARBA" id="ARBA00022898"/>
    </source>
</evidence>
<evidence type="ECO:0000256" key="2">
    <source>
        <dbReference type="ARBA" id="ARBA00008954"/>
    </source>
</evidence>
<dbReference type="InterPro" id="IPR015421">
    <property type="entry name" value="PyrdxlP-dep_Trfase_major"/>
</dbReference>
<keyword evidence="5" id="KW-0808">Transferase</keyword>
<dbReference type="InterPro" id="IPR005814">
    <property type="entry name" value="Aminotrans_3"/>
</dbReference>
<organism evidence="5 6">
    <name type="scientific">Sedimentitalea todarodis</name>
    <dbReference type="NCBI Taxonomy" id="1631240"/>
    <lineage>
        <taxon>Bacteria</taxon>
        <taxon>Pseudomonadati</taxon>
        <taxon>Pseudomonadota</taxon>
        <taxon>Alphaproteobacteria</taxon>
        <taxon>Rhodobacterales</taxon>
        <taxon>Paracoccaceae</taxon>
        <taxon>Sedimentitalea</taxon>
    </lineage>
</organism>
<proteinExistence type="inferred from homology"/>
<dbReference type="Proteomes" id="UP001255416">
    <property type="component" value="Unassembled WGS sequence"/>
</dbReference>
<dbReference type="InterPro" id="IPR049704">
    <property type="entry name" value="Aminotrans_3_PPA_site"/>
</dbReference>
<evidence type="ECO:0000313" key="6">
    <source>
        <dbReference type="Proteomes" id="UP001255416"/>
    </source>
</evidence>
<protein>
    <submittedName>
        <fullName evidence="5">Aspartate aminotransferase family protein</fullName>
    </submittedName>
</protein>
<dbReference type="PANTHER" id="PTHR43094:SF1">
    <property type="entry name" value="AMINOTRANSFERASE CLASS-III"/>
    <property type="match status" value="1"/>
</dbReference>
<comment type="caution">
    <text evidence="5">The sequence shown here is derived from an EMBL/GenBank/DDBJ whole genome shotgun (WGS) entry which is preliminary data.</text>
</comment>
<dbReference type="InterPro" id="IPR015424">
    <property type="entry name" value="PyrdxlP-dep_Trfase"/>
</dbReference>
<dbReference type="Gene3D" id="3.90.1150.10">
    <property type="entry name" value="Aspartate Aminotransferase, domain 1"/>
    <property type="match status" value="1"/>
</dbReference>